<feature type="region of interest" description="Disordered" evidence="1">
    <location>
        <begin position="1"/>
        <end position="20"/>
    </location>
</feature>
<comment type="caution">
    <text evidence="2">The sequence shown here is derived from an EMBL/GenBank/DDBJ whole genome shotgun (WGS) entry which is preliminary data.</text>
</comment>
<reference evidence="2 3" key="1">
    <citation type="submission" date="2020-02" db="EMBL/GenBank/DDBJ databases">
        <authorList>
            <person name="Li X.-J."/>
            <person name="Feng X.-M."/>
        </authorList>
    </citation>
    <scope>NUCLEOTIDE SEQUENCE [LARGE SCALE GENOMIC DNA]</scope>
    <source>
        <strain evidence="2 3">CGMCC 4.7225</strain>
    </source>
</reference>
<protein>
    <submittedName>
        <fullName evidence="2">Uncharacterized protein</fullName>
    </submittedName>
</protein>
<evidence type="ECO:0000313" key="2">
    <source>
        <dbReference type="EMBL" id="NED97943.1"/>
    </source>
</evidence>
<organism evidence="2 3">
    <name type="scientific">Phytoactinopolyspora alkaliphila</name>
    <dbReference type="NCBI Taxonomy" id="1783498"/>
    <lineage>
        <taxon>Bacteria</taxon>
        <taxon>Bacillati</taxon>
        <taxon>Actinomycetota</taxon>
        <taxon>Actinomycetes</taxon>
        <taxon>Jiangellales</taxon>
        <taxon>Jiangellaceae</taxon>
        <taxon>Phytoactinopolyspora</taxon>
    </lineage>
</organism>
<keyword evidence="3" id="KW-1185">Reference proteome</keyword>
<gene>
    <name evidence="2" type="ORF">G1H11_21830</name>
</gene>
<evidence type="ECO:0000313" key="3">
    <source>
        <dbReference type="Proteomes" id="UP000469185"/>
    </source>
</evidence>
<proteinExistence type="predicted"/>
<dbReference type="EMBL" id="JAAGOB010000015">
    <property type="protein sequence ID" value="NED97943.1"/>
    <property type="molecule type" value="Genomic_DNA"/>
</dbReference>
<name>A0A6N9YSC1_9ACTN</name>
<dbReference type="Proteomes" id="UP000469185">
    <property type="component" value="Unassembled WGS sequence"/>
</dbReference>
<accession>A0A6N9YSC1</accession>
<evidence type="ECO:0000256" key="1">
    <source>
        <dbReference type="SAM" id="MobiDB-lite"/>
    </source>
</evidence>
<sequence>MTDQHQLPDPGTESLTETPASCSECNDVASSHGEPCGTCGLYTAEPKPQPDYATFITLTTLPYVPPRGDCCAHAQVEVRADFDRPDHGAAYVVHTHSTDCDVWMFLEA</sequence>
<dbReference type="AlphaFoldDB" id="A0A6N9YSC1"/>
<dbReference type="RefSeq" id="WP_163820739.1">
    <property type="nucleotide sequence ID" value="NZ_JAAGOB010000015.1"/>
</dbReference>